<dbReference type="Proteomes" id="UP000252586">
    <property type="component" value="Unassembled WGS sequence"/>
</dbReference>
<dbReference type="EMBL" id="QNRE01000001">
    <property type="protein sequence ID" value="RBO96817.1"/>
    <property type="molecule type" value="Genomic_DNA"/>
</dbReference>
<keyword evidence="2" id="KW-1185">Reference proteome</keyword>
<sequence>MVIAATIPGLALLLIALSFAEVMWRRATGRALVPWMRGDGRPVSAVGFEQFDAVFNSARHLELDQRRTTSLLREDESAGAPGPVRVDLGSGKVTIAPAEVRD</sequence>
<dbReference type="STRING" id="1210090.GCA_001613185_02933"/>
<accession>A0A366E3D7</accession>
<proteinExistence type="predicted"/>
<name>A0A366E3D7_9NOCA</name>
<dbReference type="AlphaFoldDB" id="A0A366E3D7"/>
<dbReference type="Pfam" id="PF19690">
    <property type="entry name" value="DUF6191"/>
    <property type="match status" value="1"/>
</dbReference>
<comment type="caution">
    <text evidence="1">The sequence shown here is derived from an EMBL/GenBank/DDBJ whole genome shotgun (WGS) entry which is preliminary data.</text>
</comment>
<dbReference type="RefSeq" id="WP_067508929.1">
    <property type="nucleotide sequence ID" value="NZ_CP107943.1"/>
</dbReference>
<gene>
    <name evidence="1" type="ORF">DFR74_101834</name>
</gene>
<reference evidence="1 2" key="1">
    <citation type="submission" date="2018-06" db="EMBL/GenBank/DDBJ databases">
        <title>Genomic Encyclopedia of Type Strains, Phase IV (KMG-IV): sequencing the most valuable type-strain genomes for metagenomic binning, comparative biology and taxonomic classification.</title>
        <authorList>
            <person name="Goeker M."/>
        </authorList>
    </citation>
    <scope>NUCLEOTIDE SEQUENCE [LARGE SCALE GENOMIC DNA]</scope>
    <source>
        <strain evidence="1 2">DSM 44599</strain>
    </source>
</reference>
<dbReference type="InterPro" id="IPR045684">
    <property type="entry name" value="DUF6191"/>
</dbReference>
<evidence type="ECO:0000313" key="2">
    <source>
        <dbReference type="Proteomes" id="UP000252586"/>
    </source>
</evidence>
<organism evidence="1 2">
    <name type="scientific">Nocardia puris</name>
    <dbReference type="NCBI Taxonomy" id="208602"/>
    <lineage>
        <taxon>Bacteria</taxon>
        <taxon>Bacillati</taxon>
        <taxon>Actinomycetota</taxon>
        <taxon>Actinomycetes</taxon>
        <taxon>Mycobacteriales</taxon>
        <taxon>Nocardiaceae</taxon>
        <taxon>Nocardia</taxon>
    </lineage>
</organism>
<protein>
    <submittedName>
        <fullName evidence="1">Uncharacterized protein</fullName>
    </submittedName>
</protein>
<evidence type="ECO:0000313" key="1">
    <source>
        <dbReference type="EMBL" id="RBO96817.1"/>
    </source>
</evidence>
<dbReference type="OrthoDB" id="4555106at2"/>